<dbReference type="PROSITE" id="PS51257">
    <property type="entry name" value="PROKAR_LIPOPROTEIN"/>
    <property type="match status" value="1"/>
</dbReference>
<protein>
    <submittedName>
        <fullName evidence="1">Uncharacterized protein</fullName>
    </submittedName>
</protein>
<keyword evidence="2" id="KW-1185">Reference proteome</keyword>
<reference evidence="1 2" key="1">
    <citation type="submission" date="2019-03" db="EMBL/GenBank/DDBJ databases">
        <title>First draft genome of Liparis tanakae, snailfish: a comprehensive survey of snailfish specific genes.</title>
        <authorList>
            <person name="Kim W."/>
            <person name="Song I."/>
            <person name="Jeong J.-H."/>
            <person name="Kim D."/>
            <person name="Kim S."/>
            <person name="Ryu S."/>
            <person name="Song J.Y."/>
            <person name="Lee S.K."/>
        </authorList>
    </citation>
    <scope>NUCLEOTIDE SEQUENCE [LARGE SCALE GENOMIC DNA]</scope>
    <source>
        <tissue evidence="1">Muscle</tissue>
    </source>
</reference>
<evidence type="ECO:0000313" key="2">
    <source>
        <dbReference type="Proteomes" id="UP000314294"/>
    </source>
</evidence>
<comment type="caution">
    <text evidence="1">The sequence shown here is derived from an EMBL/GenBank/DDBJ whole genome shotgun (WGS) entry which is preliminary data.</text>
</comment>
<dbReference type="EMBL" id="SRLO01000006">
    <property type="protein sequence ID" value="TNN88199.1"/>
    <property type="molecule type" value="Genomic_DNA"/>
</dbReference>
<dbReference type="AlphaFoldDB" id="A0A4Z2JD92"/>
<sequence>MRSCGLSAPLSPGLMSGSGCKRLSGVPQLCSSLSLGASAGAVKTPSCSFLMCFFRSKLRQKPLPQVPQVKGFLSLCVCMWKVRL</sequence>
<dbReference type="Proteomes" id="UP000314294">
    <property type="component" value="Unassembled WGS sequence"/>
</dbReference>
<name>A0A4Z2JD92_9TELE</name>
<gene>
    <name evidence="1" type="ORF">EYF80_001415</name>
</gene>
<proteinExistence type="predicted"/>
<organism evidence="1 2">
    <name type="scientific">Liparis tanakae</name>
    <name type="common">Tanaka's snailfish</name>
    <dbReference type="NCBI Taxonomy" id="230148"/>
    <lineage>
        <taxon>Eukaryota</taxon>
        <taxon>Metazoa</taxon>
        <taxon>Chordata</taxon>
        <taxon>Craniata</taxon>
        <taxon>Vertebrata</taxon>
        <taxon>Euteleostomi</taxon>
        <taxon>Actinopterygii</taxon>
        <taxon>Neopterygii</taxon>
        <taxon>Teleostei</taxon>
        <taxon>Neoteleostei</taxon>
        <taxon>Acanthomorphata</taxon>
        <taxon>Eupercaria</taxon>
        <taxon>Perciformes</taxon>
        <taxon>Cottioidei</taxon>
        <taxon>Cottales</taxon>
        <taxon>Liparidae</taxon>
        <taxon>Liparis</taxon>
    </lineage>
</organism>
<evidence type="ECO:0000313" key="1">
    <source>
        <dbReference type="EMBL" id="TNN88199.1"/>
    </source>
</evidence>
<accession>A0A4Z2JD92</accession>